<dbReference type="Pfam" id="PF07702">
    <property type="entry name" value="UTRA"/>
    <property type="match status" value="1"/>
</dbReference>
<dbReference type="PRINTS" id="PR00035">
    <property type="entry name" value="HTHGNTR"/>
</dbReference>
<keyword evidence="6" id="KW-1185">Reference proteome</keyword>
<dbReference type="InterPro" id="IPR036390">
    <property type="entry name" value="WH_DNA-bd_sf"/>
</dbReference>
<dbReference type="PROSITE" id="PS50949">
    <property type="entry name" value="HTH_GNTR"/>
    <property type="match status" value="1"/>
</dbReference>
<dbReference type="InterPro" id="IPR036388">
    <property type="entry name" value="WH-like_DNA-bd_sf"/>
</dbReference>
<dbReference type="Proteomes" id="UP000642284">
    <property type="component" value="Unassembled WGS sequence"/>
</dbReference>
<dbReference type="Gene3D" id="3.40.1410.10">
    <property type="entry name" value="Chorismate lyase-like"/>
    <property type="match status" value="1"/>
</dbReference>
<sequence length="251" mass="27056">MPPDPTFHPVSADGAQPPYVQAEQALAHAIATGALTPGQRLPSERHLCEQLGISRVTLRRALQSLGEQGLVVSSERRGWRVRQVGFTHSAGAATQAGFAEINRALGRAVTARVLLARTRRATADEAERLRLPAPSRVFELHRIRYLDGLAVCIAQDLVPSALAPALADEDFTTASLFAQLAARGHTVATASCVARAALATPRQRGLLDLDSRRAAPVLNVRRLSYDAEGTVVAASEELYRADRYELRITLG</sequence>
<feature type="domain" description="HTH gntR-type" evidence="4">
    <location>
        <begin position="16"/>
        <end position="84"/>
    </location>
</feature>
<protein>
    <submittedName>
        <fullName evidence="5">GntR family transcriptional regulator</fullName>
    </submittedName>
</protein>
<dbReference type="InterPro" id="IPR000524">
    <property type="entry name" value="Tscrpt_reg_HTH_GntR"/>
</dbReference>
<dbReference type="InterPro" id="IPR028978">
    <property type="entry name" value="Chorismate_lyase_/UTRA_dom_sf"/>
</dbReference>
<proteinExistence type="predicted"/>
<dbReference type="CDD" id="cd07377">
    <property type="entry name" value="WHTH_GntR"/>
    <property type="match status" value="1"/>
</dbReference>
<dbReference type="SMART" id="SM00866">
    <property type="entry name" value="UTRA"/>
    <property type="match status" value="1"/>
</dbReference>
<organism evidence="5 6">
    <name type="scientific">Streptomyces polyasparticus</name>
    <dbReference type="NCBI Taxonomy" id="2767826"/>
    <lineage>
        <taxon>Bacteria</taxon>
        <taxon>Bacillati</taxon>
        <taxon>Actinomycetota</taxon>
        <taxon>Actinomycetes</taxon>
        <taxon>Kitasatosporales</taxon>
        <taxon>Streptomycetaceae</taxon>
        <taxon>Streptomyces</taxon>
    </lineage>
</organism>
<dbReference type="PANTHER" id="PTHR44846:SF16">
    <property type="entry name" value="TRANSCRIPTIONAL REGULATOR PHNF-RELATED"/>
    <property type="match status" value="1"/>
</dbReference>
<gene>
    <name evidence="5" type="ORF">H9Y04_41555</name>
</gene>
<dbReference type="SUPFAM" id="SSF46785">
    <property type="entry name" value="Winged helix' DNA-binding domain"/>
    <property type="match status" value="1"/>
</dbReference>
<name>A0ABR7SU65_9ACTN</name>
<evidence type="ECO:0000256" key="1">
    <source>
        <dbReference type="ARBA" id="ARBA00023015"/>
    </source>
</evidence>
<accession>A0ABR7SU65</accession>
<evidence type="ECO:0000259" key="4">
    <source>
        <dbReference type="PROSITE" id="PS50949"/>
    </source>
</evidence>
<dbReference type="SUPFAM" id="SSF64288">
    <property type="entry name" value="Chorismate lyase-like"/>
    <property type="match status" value="1"/>
</dbReference>
<evidence type="ECO:0000256" key="2">
    <source>
        <dbReference type="ARBA" id="ARBA00023125"/>
    </source>
</evidence>
<dbReference type="EMBL" id="JACTVJ010000031">
    <property type="protein sequence ID" value="MBC9719032.1"/>
    <property type="molecule type" value="Genomic_DNA"/>
</dbReference>
<evidence type="ECO:0000313" key="6">
    <source>
        <dbReference type="Proteomes" id="UP000642284"/>
    </source>
</evidence>
<dbReference type="Pfam" id="PF00392">
    <property type="entry name" value="GntR"/>
    <property type="match status" value="1"/>
</dbReference>
<dbReference type="RefSeq" id="WP_187819457.1">
    <property type="nucleotide sequence ID" value="NZ_JACTVJ010000031.1"/>
</dbReference>
<dbReference type="InterPro" id="IPR011663">
    <property type="entry name" value="UTRA"/>
</dbReference>
<dbReference type="InterPro" id="IPR050679">
    <property type="entry name" value="Bact_HTH_transcr_reg"/>
</dbReference>
<keyword evidence="2" id="KW-0238">DNA-binding</keyword>
<dbReference type="SMART" id="SM00345">
    <property type="entry name" value="HTH_GNTR"/>
    <property type="match status" value="1"/>
</dbReference>
<dbReference type="PANTHER" id="PTHR44846">
    <property type="entry name" value="MANNOSYL-D-GLYCERATE TRANSPORT/METABOLISM SYSTEM REPRESSOR MNGR-RELATED"/>
    <property type="match status" value="1"/>
</dbReference>
<keyword evidence="3" id="KW-0804">Transcription</keyword>
<reference evidence="5 6" key="1">
    <citation type="submission" date="2020-08" db="EMBL/GenBank/DDBJ databases">
        <title>Genemic of Streptomyces polyaspartic.</title>
        <authorList>
            <person name="Liu W."/>
        </authorList>
    </citation>
    <scope>NUCLEOTIDE SEQUENCE [LARGE SCALE GENOMIC DNA]</scope>
    <source>
        <strain evidence="5 6">TRM66268-LWL</strain>
    </source>
</reference>
<keyword evidence="1" id="KW-0805">Transcription regulation</keyword>
<evidence type="ECO:0000256" key="3">
    <source>
        <dbReference type="ARBA" id="ARBA00023163"/>
    </source>
</evidence>
<comment type="caution">
    <text evidence="5">The sequence shown here is derived from an EMBL/GenBank/DDBJ whole genome shotgun (WGS) entry which is preliminary data.</text>
</comment>
<dbReference type="Gene3D" id="1.10.10.10">
    <property type="entry name" value="Winged helix-like DNA-binding domain superfamily/Winged helix DNA-binding domain"/>
    <property type="match status" value="1"/>
</dbReference>
<evidence type="ECO:0000313" key="5">
    <source>
        <dbReference type="EMBL" id="MBC9719032.1"/>
    </source>
</evidence>